<protein>
    <submittedName>
        <fullName evidence="2">Uncharacterized protein</fullName>
    </submittedName>
</protein>
<evidence type="ECO:0000256" key="1">
    <source>
        <dbReference type="SAM" id="MobiDB-lite"/>
    </source>
</evidence>
<keyword evidence="3" id="KW-1185">Reference proteome</keyword>
<feature type="region of interest" description="Disordered" evidence="1">
    <location>
        <begin position="52"/>
        <end position="82"/>
    </location>
</feature>
<feature type="non-terminal residue" evidence="2">
    <location>
        <position position="1"/>
    </location>
</feature>
<organism evidence="2 3">
    <name type="scientific">Amniculicola lignicola CBS 123094</name>
    <dbReference type="NCBI Taxonomy" id="1392246"/>
    <lineage>
        <taxon>Eukaryota</taxon>
        <taxon>Fungi</taxon>
        <taxon>Dikarya</taxon>
        <taxon>Ascomycota</taxon>
        <taxon>Pezizomycotina</taxon>
        <taxon>Dothideomycetes</taxon>
        <taxon>Pleosporomycetidae</taxon>
        <taxon>Pleosporales</taxon>
        <taxon>Amniculicolaceae</taxon>
        <taxon>Amniculicola</taxon>
    </lineage>
</organism>
<dbReference type="AlphaFoldDB" id="A0A6A5W673"/>
<reference evidence="2" key="1">
    <citation type="journal article" date="2020" name="Stud. Mycol.">
        <title>101 Dothideomycetes genomes: a test case for predicting lifestyles and emergence of pathogens.</title>
        <authorList>
            <person name="Haridas S."/>
            <person name="Albert R."/>
            <person name="Binder M."/>
            <person name="Bloem J."/>
            <person name="Labutti K."/>
            <person name="Salamov A."/>
            <person name="Andreopoulos B."/>
            <person name="Baker S."/>
            <person name="Barry K."/>
            <person name="Bills G."/>
            <person name="Bluhm B."/>
            <person name="Cannon C."/>
            <person name="Castanera R."/>
            <person name="Culley D."/>
            <person name="Daum C."/>
            <person name="Ezra D."/>
            <person name="Gonzalez J."/>
            <person name="Henrissat B."/>
            <person name="Kuo A."/>
            <person name="Liang C."/>
            <person name="Lipzen A."/>
            <person name="Lutzoni F."/>
            <person name="Magnuson J."/>
            <person name="Mondo S."/>
            <person name="Nolan M."/>
            <person name="Ohm R."/>
            <person name="Pangilinan J."/>
            <person name="Park H.-J."/>
            <person name="Ramirez L."/>
            <person name="Alfaro M."/>
            <person name="Sun H."/>
            <person name="Tritt A."/>
            <person name="Yoshinaga Y."/>
            <person name="Zwiers L.-H."/>
            <person name="Turgeon B."/>
            <person name="Goodwin S."/>
            <person name="Spatafora J."/>
            <person name="Crous P."/>
            <person name="Grigoriev I."/>
        </authorList>
    </citation>
    <scope>NUCLEOTIDE SEQUENCE</scope>
    <source>
        <strain evidence="2">CBS 123094</strain>
    </source>
</reference>
<name>A0A6A5W673_9PLEO</name>
<proteinExistence type="predicted"/>
<evidence type="ECO:0000313" key="2">
    <source>
        <dbReference type="EMBL" id="KAF1997383.1"/>
    </source>
</evidence>
<accession>A0A6A5W673</accession>
<dbReference type="EMBL" id="ML977614">
    <property type="protein sequence ID" value="KAF1997383.1"/>
    <property type="molecule type" value="Genomic_DNA"/>
</dbReference>
<dbReference type="Proteomes" id="UP000799779">
    <property type="component" value="Unassembled WGS sequence"/>
</dbReference>
<sequence>LYQENNTATLTSSLYCYLISHPPPPLPPTISTMNKHLAEVFSQRLDLADSQSTTLSISDQATVSDATEDLPEASTLNAPSPTLIDDEYYQGLDWKRVPDL</sequence>
<evidence type="ECO:0000313" key="3">
    <source>
        <dbReference type="Proteomes" id="UP000799779"/>
    </source>
</evidence>
<gene>
    <name evidence="2" type="ORF">P154DRAFT_605769</name>
</gene>
<feature type="compositionally biased region" description="Polar residues" evidence="1">
    <location>
        <begin position="52"/>
        <end position="65"/>
    </location>
</feature>